<dbReference type="PANTHER" id="PTHR14015:SF2">
    <property type="entry name" value="OPIOID GROWTH FACTOR RECEPTOR (OGFR) CONSERVED DOMAIN-CONTAINING PROTEIN"/>
    <property type="match status" value="1"/>
</dbReference>
<sequence length="168" mass="20077">MQSIVEFLEGKAKDAYGRYLTDIWQLESNWRNLELAHNYIQWIFPLNEPSNEPFIKQPILTEQDCEKIQQSELAQQNLLRSFEMMLNFWGLTFENGQIFPKEDLNSRTHFWLRSYNHNQLRITRVIKCLSLLGQKDLAKLFQQAVISIGREKGKIEEKRFIDWQQAIK</sequence>
<dbReference type="Pfam" id="PF04664">
    <property type="entry name" value="OGFr_N"/>
    <property type="match status" value="1"/>
</dbReference>
<protein>
    <recommendedName>
        <fullName evidence="1">Opioid growth factor receptor (OGFr) conserved domain-containing protein</fullName>
    </recommendedName>
</protein>
<dbReference type="InterPro" id="IPR039574">
    <property type="entry name" value="OGFr"/>
</dbReference>
<name>A0A1T0AR67_9PAST</name>
<dbReference type="AlphaFoldDB" id="A0A1T0AR67"/>
<evidence type="ECO:0000259" key="1">
    <source>
        <dbReference type="Pfam" id="PF04664"/>
    </source>
</evidence>
<dbReference type="STRING" id="734.B0187_08385"/>
<reference evidence="2 3" key="1">
    <citation type="submission" date="2017-02" db="EMBL/GenBank/DDBJ databases">
        <title>Draft genome sequence of Haemophilus paracuniculus CCUG 43573 type strain.</title>
        <authorList>
            <person name="Engstrom-Jakobsson H."/>
            <person name="Salva-Serra F."/>
            <person name="Thorell K."/>
            <person name="Gonzales-Siles L."/>
            <person name="Karlsson R."/>
            <person name="Boulund F."/>
            <person name="Engstrand L."/>
            <person name="Kristiansson E."/>
            <person name="Moore E."/>
        </authorList>
    </citation>
    <scope>NUCLEOTIDE SEQUENCE [LARGE SCALE GENOMIC DNA]</scope>
    <source>
        <strain evidence="2 3">CCUG 43573</strain>
    </source>
</reference>
<comment type="caution">
    <text evidence="2">The sequence shown here is derived from an EMBL/GenBank/DDBJ whole genome shotgun (WGS) entry which is preliminary data.</text>
</comment>
<organism evidence="2 3">
    <name type="scientific">Haemophilus paracuniculus</name>
    <dbReference type="NCBI Taxonomy" id="734"/>
    <lineage>
        <taxon>Bacteria</taxon>
        <taxon>Pseudomonadati</taxon>
        <taxon>Pseudomonadota</taxon>
        <taxon>Gammaproteobacteria</taxon>
        <taxon>Pasteurellales</taxon>
        <taxon>Pasteurellaceae</taxon>
        <taxon>Haemophilus</taxon>
    </lineage>
</organism>
<dbReference type="GO" id="GO:0140625">
    <property type="term" value="F:opioid growth factor receptor activity"/>
    <property type="evidence" value="ECO:0007669"/>
    <property type="project" value="InterPro"/>
</dbReference>
<dbReference type="RefSeq" id="WP_158078232.1">
    <property type="nucleotide sequence ID" value="NZ_MUYA01000012.1"/>
</dbReference>
<dbReference type="Proteomes" id="UP000190867">
    <property type="component" value="Unassembled WGS sequence"/>
</dbReference>
<proteinExistence type="predicted"/>
<dbReference type="OrthoDB" id="273514at2"/>
<dbReference type="EMBL" id="MUYA01000012">
    <property type="protein sequence ID" value="OOR98454.1"/>
    <property type="molecule type" value="Genomic_DNA"/>
</dbReference>
<feature type="domain" description="Opioid growth factor receptor (OGFr) conserved" evidence="1">
    <location>
        <begin position="26"/>
        <end position="136"/>
    </location>
</feature>
<dbReference type="PANTHER" id="PTHR14015">
    <property type="entry name" value="OPIOID GROWTH FACTOR RECEPTOR OGFR ZETA-TYPE OPIOID RECEPTOR"/>
    <property type="match status" value="1"/>
</dbReference>
<accession>A0A1T0AR67</accession>
<evidence type="ECO:0000313" key="2">
    <source>
        <dbReference type="EMBL" id="OOR98454.1"/>
    </source>
</evidence>
<keyword evidence="3" id="KW-1185">Reference proteome</keyword>
<evidence type="ECO:0000313" key="3">
    <source>
        <dbReference type="Proteomes" id="UP000190867"/>
    </source>
</evidence>
<gene>
    <name evidence="2" type="ORF">B0187_08385</name>
</gene>
<dbReference type="InterPro" id="IPR006757">
    <property type="entry name" value="OGF_rcpt"/>
</dbReference>
<dbReference type="GO" id="GO:0016020">
    <property type="term" value="C:membrane"/>
    <property type="evidence" value="ECO:0007669"/>
    <property type="project" value="InterPro"/>
</dbReference>